<evidence type="ECO:0000313" key="2">
    <source>
        <dbReference type="Proteomes" id="UP001055072"/>
    </source>
</evidence>
<dbReference type="EMBL" id="MU274912">
    <property type="protein sequence ID" value="KAI0088856.1"/>
    <property type="molecule type" value="Genomic_DNA"/>
</dbReference>
<dbReference type="Proteomes" id="UP001055072">
    <property type="component" value="Unassembled WGS sequence"/>
</dbReference>
<name>A0ACB8U3T9_9APHY</name>
<gene>
    <name evidence="1" type="ORF">BDY19DRAFT_946382</name>
</gene>
<sequence>MVGYFVFPPTTSPFPVLEYPQVPPSSDAGVRSQATTSSTDASKTSKEDEVRKAQRLKYEATRQARLEYERQQIYLSELEWVRSGGALRDANGRRDKARTEEFKKEIRLQNEEKEILERWKVYEGRLRALQTAPESFIMEWDSIPWPMPNHPSSHIDITTTAVSEFIFATFRVRGVRAVRKERLRTSILRWHPDKYTALLLRIPEPEQRAFILEGVNAVFRALRELQGEDRQPSV</sequence>
<keyword evidence="2" id="KW-1185">Reference proteome</keyword>
<reference evidence="1" key="1">
    <citation type="journal article" date="2021" name="Environ. Microbiol.">
        <title>Gene family expansions and transcriptome signatures uncover fungal adaptations to wood decay.</title>
        <authorList>
            <person name="Hage H."/>
            <person name="Miyauchi S."/>
            <person name="Viragh M."/>
            <person name="Drula E."/>
            <person name="Min B."/>
            <person name="Chaduli D."/>
            <person name="Navarro D."/>
            <person name="Favel A."/>
            <person name="Norest M."/>
            <person name="Lesage-Meessen L."/>
            <person name="Balint B."/>
            <person name="Merenyi Z."/>
            <person name="de Eugenio L."/>
            <person name="Morin E."/>
            <person name="Martinez A.T."/>
            <person name="Baldrian P."/>
            <person name="Stursova M."/>
            <person name="Martinez M.J."/>
            <person name="Novotny C."/>
            <person name="Magnuson J.K."/>
            <person name="Spatafora J.W."/>
            <person name="Maurice S."/>
            <person name="Pangilinan J."/>
            <person name="Andreopoulos W."/>
            <person name="LaButti K."/>
            <person name="Hundley H."/>
            <person name="Na H."/>
            <person name="Kuo A."/>
            <person name="Barry K."/>
            <person name="Lipzen A."/>
            <person name="Henrissat B."/>
            <person name="Riley R."/>
            <person name="Ahrendt S."/>
            <person name="Nagy L.G."/>
            <person name="Grigoriev I.V."/>
            <person name="Martin F."/>
            <person name="Rosso M.N."/>
        </authorList>
    </citation>
    <scope>NUCLEOTIDE SEQUENCE</scope>
    <source>
        <strain evidence="1">CBS 384.51</strain>
    </source>
</reference>
<evidence type="ECO:0000313" key="1">
    <source>
        <dbReference type="EMBL" id="KAI0088856.1"/>
    </source>
</evidence>
<organism evidence="1 2">
    <name type="scientific">Irpex rosettiformis</name>
    <dbReference type="NCBI Taxonomy" id="378272"/>
    <lineage>
        <taxon>Eukaryota</taxon>
        <taxon>Fungi</taxon>
        <taxon>Dikarya</taxon>
        <taxon>Basidiomycota</taxon>
        <taxon>Agaricomycotina</taxon>
        <taxon>Agaricomycetes</taxon>
        <taxon>Polyporales</taxon>
        <taxon>Irpicaceae</taxon>
        <taxon>Irpex</taxon>
    </lineage>
</organism>
<accession>A0ACB8U3T9</accession>
<comment type="caution">
    <text evidence="1">The sequence shown here is derived from an EMBL/GenBank/DDBJ whole genome shotgun (WGS) entry which is preliminary data.</text>
</comment>
<protein>
    <submittedName>
        <fullName evidence="1">Uncharacterized protein</fullName>
    </submittedName>
</protein>
<proteinExistence type="predicted"/>